<keyword evidence="2" id="KW-0449">Lipoprotein</keyword>
<proteinExistence type="predicted"/>
<dbReference type="Proteomes" id="UP001548189">
    <property type="component" value="Unassembled WGS sequence"/>
</dbReference>
<dbReference type="Pfam" id="PF03923">
    <property type="entry name" value="Lipoprotein_16"/>
    <property type="match status" value="1"/>
</dbReference>
<evidence type="ECO:0000313" key="3">
    <source>
        <dbReference type="Proteomes" id="UP001548189"/>
    </source>
</evidence>
<reference evidence="2 3" key="1">
    <citation type="submission" date="2024-06" db="EMBL/GenBank/DDBJ databases">
        <authorList>
            <person name="Li F."/>
        </authorList>
    </citation>
    <scope>NUCLEOTIDE SEQUENCE [LARGE SCALE GENOMIC DNA]</scope>
    <source>
        <strain evidence="2 3">GXAS 311</strain>
    </source>
</reference>
<evidence type="ECO:0000313" key="2">
    <source>
        <dbReference type="EMBL" id="MET1255156.1"/>
    </source>
</evidence>
<name>A0ABV2BT79_9GAMM</name>
<dbReference type="PROSITE" id="PS51257">
    <property type="entry name" value="PROKAR_LIPOPROTEIN"/>
    <property type="match status" value="1"/>
</dbReference>
<sequence length="206" mass="22749">MSKIIFNLGVKMLSKLTSYFLMITCLAAVSACTPAKFRYRIDPEITQAQSLAAKAQTIAVQVTDLRSNNYPTQNNKITLISGPVDEAAQLKAQIIDNLTRSQFRIISNPLLADLNVELQIETLQAAVNQSMLKSTIKVDSHIRLIASKQGNKIEKLFRTTREQDVANPVKELDVTGVVNQLLSQQLTSIFNEPALLNLAATASEYD</sequence>
<protein>
    <submittedName>
        <fullName evidence="2">YajG family lipoprotein</fullName>
    </submittedName>
</protein>
<feature type="signal peptide" evidence="1">
    <location>
        <begin position="1"/>
        <end position="27"/>
    </location>
</feature>
<dbReference type="RefSeq" id="WP_353895742.1">
    <property type="nucleotide sequence ID" value="NZ_JBEVCJ010000007.1"/>
</dbReference>
<organism evidence="2 3">
    <name type="scientific">Aliikangiella maris</name>
    <dbReference type="NCBI Taxonomy" id="3162458"/>
    <lineage>
        <taxon>Bacteria</taxon>
        <taxon>Pseudomonadati</taxon>
        <taxon>Pseudomonadota</taxon>
        <taxon>Gammaproteobacteria</taxon>
        <taxon>Oceanospirillales</taxon>
        <taxon>Pleioneaceae</taxon>
        <taxon>Aliikangiella</taxon>
    </lineage>
</organism>
<keyword evidence="3" id="KW-1185">Reference proteome</keyword>
<accession>A0ABV2BT79</accession>
<dbReference type="InterPro" id="IPR005619">
    <property type="entry name" value="Uncharacterised_YajG"/>
</dbReference>
<keyword evidence="1" id="KW-0732">Signal</keyword>
<evidence type="ECO:0000256" key="1">
    <source>
        <dbReference type="SAM" id="SignalP"/>
    </source>
</evidence>
<gene>
    <name evidence="2" type="ORF">ABVT43_08465</name>
</gene>
<feature type="chain" id="PRO_5046003641" evidence="1">
    <location>
        <begin position="28"/>
        <end position="206"/>
    </location>
</feature>
<comment type="caution">
    <text evidence="2">The sequence shown here is derived from an EMBL/GenBank/DDBJ whole genome shotgun (WGS) entry which is preliminary data.</text>
</comment>
<dbReference type="EMBL" id="JBEVCJ010000007">
    <property type="protein sequence ID" value="MET1255156.1"/>
    <property type="molecule type" value="Genomic_DNA"/>
</dbReference>